<proteinExistence type="predicted"/>
<sequence length="261" mass="27473">MKNFILLSQLMLLIHYVASLMDHASMCLLNPVELEAGLSLISTRVTGAHSGPCSVSLHFENSSFLPITYTFKPPACVGVGLVNFVVPLDSPSGEAYITLQCAGETLSCARVLITGGQSGVDLAIPSLAVVCETTNLDRSTAKTSATTASFPLATSNLRSGTSFATATTKYITDDLIGSKSATTLTITITDEVIRNQESATHMHDTHFATDHIVTNTPTTRTVTKTATQASAQTPTRTRKTAAIGTIGSIGTISPRATHSKL</sequence>
<dbReference type="EMBL" id="JAAOAK010000300">
    <property type="protein sequence ID" value="KAF5675914.1"/>
    <property type="molecule type" value="Genomic_DNA"/>
</dbReference>
<reference evidence="2 3" key="1">
    <citation type="submission" date="2020-05" db="EMBL/GenBank/DDBJ databases">
        <title>Identification and distribution of gene clusters putatively required for synthesis of sphingolipid metabolism inhibitors in phylogenetically diverse species of the filamentous fungus Fusarium.</title>
        <authorList>
            <person name="Kim H.-S."/>
            <person name="Busman M."/>
            <person name="Brown D.W."/>
            <person name="Divon H."/>
            <person name="Uhlig S."/>
            <person name="Proctor R.H."/>
        </authorList>
    </citation>
    <scope>NUCLEOTIDE SEQUENCE [LARGE SCALE GENOMIC DNA]</scope>
    <source>
        <strain evidence="2 3">NRRL 25311</strain>
    </source>
</reference>
<feature type="chain" id="PRO_5034300235" evidence="1">
    <location>
        <begin position="20"/>
        <end position="261"/>
    </location>
</feature>
<evidence type="ECO:0000313" key="3">
    <source>
        <dbReference type="Proteomes" id="UP000562682"/>
    </source>
</evidence>
<keyword evidence="1" id="KW-0732">Signal</keyword>
<feature type="signal peptide" evidence="1">
    <location>
        <begin position="1"/>
        <end position="19"/>
    </location>
</feature>
<evidence type="ECO:0000313" key="2">
    <source>
        <dbReference type="EMBL" id="KAF5675914.1"/>
    </source>
</evidence>
<comment type="caution">
    <text evidence="2">The sequence shown here is derived from an EMBL/GenBank/DDBJ whole genome shotgun (WGS) entry which is preliminary data.</text>
</comment>
<gene>
    <name evidence="2" type="ORF">FDENT_9631</name>
</gene>
<keyword evidence="3" id="KW-1185">Reference proteome</keyword>
<organism evidence="2 3">
    <name type="scientific">Fusarium denticulatum</name>
    <dbReference type="NCBI Taxonomy" id="48507"/>
    <lineage>
        <taxon>Eukaryota</taxon>
        <taxon>Fungi</taxon>
        <taxon>Dikarya</taxon>
        <taxon>Ascomycota</taxon>
        <taxon>Pezizomycotina</taxon>
        <taxon>Sordariomycetes</taxon>
        <taxon>Hypocreomycetidae</taxon>
        <taxon>Hypocreales</taxon>
        <taxon>Nectriaceae</taxon>
        <taxon>Fusarium</taxon>
        <taxon>Fusarium fujikuroi species complex</taxon>
    </lineage>
</organism>
<evidence type="ECO:0000256" key="1">
    <source>
        <dbReference type="SAM" id="SignalP"/>
    </source>
</evidence>
<name>A0A8H5TVG6_9HYPO</name>
<dbReference type="AlphaFoldDB" id="A0A8H5TVG6"/>
<protein>
    <submittedName>
        <fullName evidence="2">Uncharacterized protein</fullName>
    </submittedName>
</protein>
<accession>A0A8H5TVG6</accession>
<dbReference type="Proteomes" id="UP000562682">
    <property type="component" value="Unassembled WGS sequence"/>
</dbReference>